<reference evidence="2" key="2">
    <citation type="submission" date="2021-09" db="EMBL/GenBank/DDBJ databases">
        <authorList>
            <person name="Gilroy R."/>
        </authorList>
    </citation>
    <scope>NUCLEOTIDE SEQUENCE</scope>
    <source>
        <strain evidence="2">ChiGjej1B1-18357</strain>
    </source>
</reference>
<protein>
    <submittedName>
        <fullName evidence="2">Alpha/beta hydrolase</fullName>
    </submittedName>
</protein>
<comment type="caution">
    <text evidence="2">The sequence shown here is derived from an EMBL/GenBank/DDBJ whole genome shotgun (WGS) entry which is preliminary data.</text>
</comment>
<dbReference type="PANTHER" id="PTHR43194:SF2">
    <property type="entry name" value="PEROXISOMAL MEMBRANE PROTEIN LPX1"/>
    <property type="match status" value="1"/>
</dbReference>
<accession>A0A921F3R9</accession>
<reference evidence="2" key="1">
    <citation type="journal article" date="2021" name="PeerJ">
        <title>Extensive microbial diversity within the chicken gut microbiome revealed by metagenomics and culture.</title>
        <authorList>
            <person name="Gilroy R."/>
            <person name="Ravi A."/>
            <person name="Getino M."/>
            <person name="Pursley I."/>
            <person name="Horton D.L."/>
            <person name="Alikhan N.F."/>
            <person name="Baker D."/>
            <person name="Gharbi K."/>
            <person name="Hall N."/>
            <person name="Watson M."/>
            <person name="Adriaenssens E.M."/>
            <person name="Foster-Nyarko E."/>
            <person name="Jarju S."/>
            <person name="Secka A."/>
            <person name="Antonio M."/>
            <person name="Oren A."/>
            <person name="Chaudhuri R.R."/>
            <person name="La Ragione R."/>
            <person name="Hildebrand F."/>
            <person name="Pallen M.J."/>
        </authorList>
    </citation>
    <scope>NUCLEOTIDE SEQUENCE</scope>
    <source>
        <strain evidence="2">ChiGjej1B1-18357</strain>
    </source>
</reference>
<evidence type="ECO:0000313" key="2">
    <source>
        <dbReference type="EMBL" id="HJE91197.1"/>
    </source>
</evidence>
<keyword evidence="2" id="KW-0378">Hydrolase</keyword>
<dbReference type="InterPro" id="IPR000073">
    <property type="entry name" value="AB_hydrolase_1"/>
</dbReference>
<dbReference type="PANTHER" id="PTHR43194">
    <property type="entry name" value="HYDROLASE ALPHA/BETA FOLD FAMILY"/>
    <property type="match status" value="1"/>
</dbReference>
<dbReference type="AlphaFoldDB" id="A0A921F3R9"/>
<dbReference type="GO" id="GO:0016787">
    <property type="term" value="F:hydrolase activity"/>
    <property type="evidence" value="ECO:0007669"/>
    <property type="project" value="UniProtKB-KW"/>
</dbReference>
<sequence length="267" mass="28783">MTDKKIRLPGTDARLAYDLRGSAGGPAVVQLHGLTSSRARDRAFGLDLGSALDGARVLRFDARGHGESTGTREPADYTWAALAEDLFTVLDEVFPGERVHGIGQSMGTATLLTAATMDQARFASLTLGIPPTIWDTRAAQSENYLQNADFVERFGREAFRESERGAPQPPAVDPDRPFVLPDVRDEWLPSAFRGAAATDLPPADDVAQLNIPALLLAWIDDPAHPESSARALRRVLPDTEFEVASTPAEVSAWPARIAEFIGSAPRA</sequence>
<evidence type="ECO:0000259" key="1">
    <source>
        <dbReference type="Pfam" id="PF00561"/>
    </source>
</evidence>
<evidence type="ECO:0000313" key="3">
    <source>
        <dbReference type="Proteomes" id="UP000776650"/>
    </source>
</evidence>
<name>A0A921F3R9_9ACTN</name>
<dbReference type="Pfam" id="PF00561">
    <property type="entry name" value="Abhydrolase_1"/>
    <property type="match status" value="1"/>
</dbReference>
<gene>
    <name evidence="2" type="ORF">K8V11_09340</name>
</gene>
<dbReference type="Proteomes" id="UP000776650">
    <property type="component" value="Unassembled WGS sequence"/>
</dbReference>
<feature type="domain" description="AB hydrolase-1" evidence="1">
    <location>
        <begin position="26"/>
        <end position="130"/>
    </location>
</feature>
<dbReference type="Gene3D" id="3.40.50.1820">
    <property type="entry name" value="alpha/beta hydrolase"/>
    <property type="match status" value="1"/>
</dbReference>
<organism evidence="2 3">
    <name type="scientific">Dietzia timorensis</name>
    <dbReference type="NCBI Taxonomy" id="499555"/>
    <lineage>
        <taxon>Bacteria</taxon>
        <taxon>Bacillati</taxon>
        <taxon>Actinomycetota</taxon>
        <taxon>Actinomycetes</taxon>
        <taxon>Mycobacteriales</taxon>
        <taxon>Dietziaceae</taxon>
        <taxon>Dietzia</taxon>
    </lineage>
</organism>
<dbReference type="InterPro" id="IPR050228">
    <property type="entry name" value="Carboxylesterase_BioH"/>
</dbReference>
<dbReference type="SUPFAM" id="SSF53474">
    <property type="entry name" value="alpha/beta-Hydrolases"/>
    <property type="match status" value="1"/>
</dbReference>
<dbReference type="EMBL" id="DYXM01000180">
    <property type="protein sequence ID" value="HJE91197.1"/>
    <property type="molecule type" value="Genomic_DNA"/>
</dbReference>
<dbReference type="InterPro" id="IPR029058">
    <property type="entry name" value="AB_hydrolase_fold"/>
</dbReference>
<proteinExistence type="predicted"/>
<dbReference type="RefSeq" id="WP_303913131.1">
    <property type="nucleotide sequence ID" value="NZ_DYXM01000180.1"/>
</dbReference>